<evidence type="ECO:0000256" key="1">
    <source>
        <dbReference type="ARBA" id="ARBA00022723"/>
    </source>
</evidence>
<keyword evidence="4" id="KW-1185">Reference proteome</keyword>
<evidence type="ECO:0000313" key="4">
    <source>
        <dbReference type="Proteomes" id="UP001059773"/>
    </source>
</evidence>
<dbReference type="PANTHER" id="PTHR43279">
    <property type="entry name" value="CATECHOL-2,3-DIOXYGENASE"/>
    <property type="match status" value="1"/>
</dbReference>
<dbReference type="PROSITE" id="PS00934">
    <property type="entry name" value="GLYOXALASE_I_1"/>
    <property type="match status" value="1"/>
</dbReference>
<feature type="domain" description="VOC" evidence="2">
    <location>
        <begin position="173"/>
        <end position="290"/>
    </location>
</feature>
<sequence>MENKFFENPTIHVSDITIQVADLQRSVAFYQDFLGLQVIEKTTHKVMLSADGEKVLITLEQPEEVKPKQRRTTGLYHVAILLPTRKDLALFLKHLLQEGRSYKLQLGAADHLVSEALYFSDPDGNGIEVAADRLSGKWNWSGESVQMSTDPLDADGLLESATAEWVGMPEKTLIGHIHLHVNDLPKAREFYIEGLGFQEVTAFHGSSFLSDNGYHHHIAINTWNGEGAPIPDSNEIGLKFFTIVYPIKETLDKAKHRLEALGYLVDEGMVKDPAGNQIFLTDSVKEKMFT</sequence>
<dbReference type="SUPFAM" id="SSF54593">
    <property type="entry name" value="Glyoxalase/Bleomycin resistance protein/Dihydroxybiphenyl dioxygenase"/>
    <property type="match status" value="2"/>
</dbReference>
<gene>
    <name evidence="3" type="ORF">NP439_04570</name>
</gene>
<dbReference type="Proteomes" id="UP001059773">
    <property type="component" value="Chromosome"/>
</dbReference>
<protein>
    <submittedName>
        <fullName evidence="3">VOC family protein</fullName>
    </submittedName>
</protein>
<dbReference type="InterPro" id="IPR004360">
    <property type="entry name" value="Glyas_Fos-R_dOase_dom"/>
</dbReference>
<proteinExistence type="predicted"/>
<dbReference type="InterPro" id="IPR037523">
    <property type="entry name" value="VOC_core"/>
</dbReference>
<feature type="domain" description="VOC" evidence="2">
    <location>
        <begin position="12"/>
        <end position="132"/>
    </location>
</feature>
<dbReference type="Pfam" id="PF00903">
    <property type="entry name" value="Glyoxalase"/>
    <property type="match status" value="2"/>
</dbReference>
<dbReference type="RefSeq" id="WP_256708980.1">
    <property type="nucleotide sequence ID" value="NZ_CP101914.1"/>
</dbReference>
<dbReference type="Gene3D" id="3.10.180.10">
    <property type="entry name" value="2,3-Dihydroxybiphenyl 1,2-Dioxygenase, domain 1"/>
    <property type="match status" value="2"/>
</dbReference>
<dbReference type="CDD" id="cd16359">
    <property type="entry name" value="VOC_BsCatE_like_C"/>
    <property type="match status" value="1"/>
</dbReference>
<evidence type="ECO:0000259" key="2">
    <source>
        <dbReference type="PROSITE" id="PS51819"/>
    </source>
</evidence>
<dbReference type="InterPro" id="IPR018146">
    <property type="entry name" value="Glyoxalase_1_CS"/>
</dbReference>
<name>A0ABY5JX12_9BACI</name>
<dbReference type="InterPro" id="IPR029068">
    <property type="entry name" value="Glyas_Bleomycin-R_OHBP_Dase"/>
</dbReference>
<dbReference type="EMBL" id="CP101914">
    <property type="protein sequence ID" value="UUI03972.1"/>
    <property type="molecule type" value="Genomic_DNA"/>
</dbReference>
<dbReference type="PROSITE" id="PS51819">
    <property type="entry name" value="VOC"/>
    <property type="match status" value="2"/>
</dbReference>
<reference evidence="3" key="1">
    <citation type="submission" date="2022-07" db="EMBL/GenBank/DDBJ databases">
        <title>FELIX.</title>
        <authorList>
            <person name="Wan K.H."/>
            <person name="Park S."/>
            <person name="Lawrence Q."/>
            <person name="Eichenberger J.P."/>
            <person name="Booth B.W."/>
            <person name="Piaggio A.J."/>
            <person name="Chandler J.C."/>
            <person name="Franklin A.B."/>
            <person name="Celniker S.E."/>
        </authorList>
    </citation>
    <scope>NUCLEOTIDE SEQUENCE</scope>
    <source>
        <strain evidence="3">QA-1986 374</strain>
    </source>
</reference>
<dbReference type="PANTHER" id="PTHR43279:SF1">
    <property type="entry name" value="CATECHOL-2,3-DIOXYGENASE"/>
    <property type="match status" value="1"/>
</dbReference>
<evidence type="ECO:0000313" key="3">
    <source>
        <dbReference type="EMBL" id="UUI03972.1"/>
    </source>
</evidence>
<organism evidence="3 4">
    <name type="scientific">Oceanobacillus jeddahense</name>
    <dbReference type="NCBI Taxonomy" id="1462527"/>
    <lineage>
        <taxon>Bacteria</taxon>
        <taxon>Bacillati</taxon>
        <taxon>Bacillota</taxon>
        <taxon>Bacilli</taxon>
        <taxon>Bacillales</taxon>
        <taxon>Bacillaceae</taxon>
        <taxon>Oceanobacillus</taxon>
    </lineage>
</organism>
<keyword evidence="1" id="KW-0479">Metal-binding</keyword>
<accession>A0ABY5JX12</accession>